<name>A0ACB7PNC0_9PEZI</name>
<proteinExistence type="predicted"/>
<dbReference type="Proteomes" id="UP000724584">
    <property type="component" value="Unassembled WGS sequence"/>
</dbReference>
<reference evidence="1 2" key="1">
    <citation type="journal article" date="2021" name="Nat. Commun.">
        <title>Genetic determinants of endophytism in the Arabidopsis root mycobiome.</title>
        <authorList>
            <person name="Mesny F."/>
            <person name="Miyauchi S."/>
            <person name="Thiergart T."/>
            <person name="Pickel B."/>
            <person name="Atanasova L."/>
            <person name="Karlsson M."/>
            <person name="Huettel B."/>
            <person name="Barry K.W."/>
            <person name="Haridas S."/>
            <person name="Chen C."/>
            <person name="Bauer D."/>
            <person name="Andreopoulos W."/>
            <person name="Pangilinan J."/>
            <person name="LaButti K."/>
            <person name="Riley R."/>
            <person name="Lipzen A."/>
            <person name="Clum A."/>
            <person name="Drula E."/>
            <person name="Henrissat B."/>
            <person name="Kohler A."/>
            <person name="Grigoriev I.V."/>
            <person name="Martin F.M."/>
            <person name="Hacquard S."/>
        </authorList>
    </citation>
    <scope>NUCLEOTIDE SEQUENCE [LARGE SCALE GENOMIC DNA]</scope>
    <source>
        <strain evidence="1 2">MPI-SDFR-AT-0079</strain>
    </source>
</reference>
<gene>
    <name evidence="1" type="ORF">F5144DRAFT_591019</name>
</gene>
<evidence type="ECO:0000313" key="2">
    <source>
        <dbReference type="Proteomes" id="UP000724584"/>
    </source>
</evidence>
<sequence>MPSRIWLQVFDKSRCACAVNTAWPVPNWELAECERDAHLPSSCRALGITREPLLLESLLPVSASHFRNFPTRCLVRVPCQVQIVAPNLLFQVIPRDLKISSTQRLLRVGNARPGCDHPNLEIIAPKSQQSEPISRRRMHVSPAAACSQPDAKTVGRASAAHVRPAAPMIFKSSSERAEGHNARPNPALQPGTVPARLGLGTHGHSHPAAPHGTSQPRLSPSPKFSSHPSHRLVPLRGDIPQLRKCLFQPFSLDIHLDWPSMLAGEYQVTGGPQAGRFPSPAPSTTRPQRVARVPPLWHARLTGQEQA</sequence>
<evidence type="ECO:0000313" key="1">
    <source>
        <dbReference type="EMBL" id="KAH6641856.1"/>
    </source>
</evidence>
<comment type="caution">
    <text evidence="1">The sequence shown here is derived from an EMBL/GenBank/DDBJ whole genome shotgun (WGS) entry which is preliminary data.</text>
</comment>
<accession>A0ACB7PNC0</accession>
<organism evidence="1 2">
    <name type="scientific">Chaetomium tenue</name>
    <dbReference type="NCBI Taxonomy" id="1854479"/>
    <lineage>
        <taxon>Eukaryota</taxon>
        <taxon>Fungi</taxon>
        <taxon>Dikarya</taxon>
        <taxon>Ascomycota</taxon>
        <taxon>Pezizomycotina</taxon>
        <taxon>Sordariomycetes</taxon>
        <taxon>Sordariomycetidae</taxon>
        <taxon>Sordariales</taxon>
        <taxon>Chaetomiaceae</taxon>
        <taxon>Chaetomium</taxon>
    </lineage>
</organism>
<dbReference type="EMBL" id="JAGIZQ010000002">
    <property type="protein sequence ID" value="KAH6641856.1"/>
    <property type="molecule type" value="Genomic_DNA"/>
</dbReference>
<protein>
    <submittedName>
        <fullName evidence="1">Uncharacterized protein</fullName>
    </submittedName>
</protein>
<keyword evidence="2" id="KW-1185">Reference proteome</keyword>